<proteinExistence type="inferred from homology"/>
<comment type="catalytic activity">
    <reaction evidence="15">
        <text>uroporphyrinogen III + 2 S-adenosyl-L-methionine = precorrin-2 + 2 S-adenosyl-L-homocysteine + H(+)</text>
        <dbReference type="Rhea" id="RHEA:32459"/>
        <dbReference type="ChEBI" id="CHEBI:15378"/>
        <dbReference type="ChEBI" id="CHEBI:57308"/>
        <dbReference type="ChEBI" id="CHEBI:57856"/>
        <dbReference type="ChEBI" id="CHEBI:58827"/>
        <dbReference type="ChEBI" id="CHEBI:59789"/>
        <dbReference type="EC" id="2.1.1.107"/>
    </reaction>
</comment>
<evidence type="ECO:0000256" key="14">
    <source>
        <dbReference type="ARBA" id="ARBA00060548"/>
    </source>
</evidence>
<dbReference type="Gene3D" id="3.30.160.110">
    <property type="entry name" value="Siroheme synthase, domain 2"/>
    <property type="match status" value="1"/>
</dbReference>
<dbReference type="Pfam" id="PF13241">
    <property type="entry name" value="NAD_binding_7"/>
    <property type="match status" value="1"/>
</dbReference>
<dbReference type="InterPro" id="IPR036291">
    <property type="entry name" value="NAD(P)-bd_dom_sf"/>
</dbReference>
<dbReference type="Gene3D" id="3.40.50.720">
    <property type="entry name" value="NAD(P)-binding Rossmann-like Domain"/>
    <property type="match status" value="1"/>
</dbReference>
<dbReference type="RefSeq" id="WP_279991188.1">
    <property type="nucleotide sequence ID" value="NZ_JAOBZK010000018.1"/>
</dbReference>
<evidence type="ECO:0000256" key="16">
    <source>
        <dbReference type="PIRSR" id="PIRSR036426-1"/>
    </source>
</evidence>
<sequence length="469" mass="50499">MKLFPIFADLTDRLVLVVGGGAVAERKTLALLEASANVVVGAPALTSALAALVSEGRVRHLPGTFNPDWLQDVWLVVAATDDRTVNAAVSQAAEARRIFSNVVDNPELSSFQVPSIVDRSPVIVAISSSGVAPVLARRVRERIESLFDHTLGQLAGLAAVYRKRIRASHPDLGARRRFYDWLLDGPVAGFLRQQQPAQAEAALADALAAPIAPAEGSVVLVGAGPGDPGLLTLKALRALNEADVILYDRLVSDEVMSLARRDADRVPVGKLPGENHHATQARIHGLLVEYAQAGRRVVRLKGGDAFIFGRGGEELEFLRAHGVRYEVVPGITAALACAAYAGIPLTHREHAQSVRLITAHCREDEDNLDWPALAREKQTLAFYMGVGQLDLLTQRLLRHGRSPDTPFALIENGSRPEQRVVSGRLAQLPELARDHAVRSPALLIVGEVAGLAPQLHWFGQHLGQQALTA</sequence>
<organism evidence="21 22">
    <name type="scientific">Achromobacter mucicolens</name>
    <dbReference type="NCBI Taxonomy" id="1389922"/>
    <lineage>
        <taxon>Bacteria</taxon>
        <taxon>Pseudomonadati</taxon>
        <taxon>Pseudomonadota</taxon>
        <taxon>Betaproteobacteria</taxon>
        <taxon>Burkholderiales</taxon>
        <taxon>Alcaligenaceae</taxon>
        <taxon>Achromobacter</taxon>
    </lineage>
</organism>
<evidence type="ECO:0000259" key="19">
    <source>
        <dbReference type="Pfam" id="PF10414"/>
    </source>
</evidence>
<feature type="binding site" evidence="15">
    <location>
        <position position="384"/>
    </location>
    <ligand>
        <name>S-adenosyl-L-methionine</name>
        <dbReference type="ChEBI" id="CHEBI:59789"/>
    </ligand>
</feature>
<dbReference type="InterPro" id="IPR028281">
    <property type="entry name" value="Sirohaem_synthase_central"/>
</dbReference>
<dbReference type="InterPro" id="IPR000878">
    <property type="entry name" value="4pyrrol_Mease"/>
</dbReference>
<evidence type="ECO:0000256" key="3">
    <source>
        <dbReference type="ARBA" id="ARBA00022573"/>
    </source>
</evidence>
<comment type="similarity">
    <text evidence="15">In the C-terminal section; belongs to the precorrin methyltransferase family.</text>
</comment>
<keyword evidence="5 15" id="KW-0808">Transferase</keyword>
<dbReference type="HAMAP" id="MF_01646">
    <property type="entry name" value="Siroheme_synth"/>
    <property type="match status" value="1"/>
</dbReference>
<evidence type="ECO:0000256" key="9">
    <source>
        <dbReference type="ARBA" id="ARBA00023239"/>
    </source>
</evidence>
<comment type="pathway">
    <text evidence="12 15">Porphyrin-containing compound metabolism; siroheme biosynthesis; precorrin-2 from uroporphyrinogen III: step 1/1.</text>
</comment>
<comment type="pathway">
    <text evidence="1 15">Porphyrin-containing compound metabolism; siroheme biosynthesis; sirohydrochlorin from precorrin-2: step 1/1.</text>
</comment>
<keyword evidence="4 15" id="KW-0489">Methyltransferase</keyword>
<evidence type="ECO:0000259" key="20">
    <source>
        <dbReference type="Pfam" id="PF14824"/>
    </source>
</evidence>
<comment type="caution">
    <text evidence="21">The sequence shown here is derived from an EMBL/GenBank/DDBJ whole genome shotgun (WGS) entry which is preliminary data.</text>
</comment>
<dbReference type="GO" id="GO:0043115">
    <property type="term" value="F:precorrin-2 dehydrogenase activity"/>
    <property type="evidence" value="ECO:0007669"/>
    <property type="project" value="UniProtKB-UniRule"/>
</dbReference>
<dbReference type="Gene3D" id="1.10.8.210">
    <property type="entry name" value="Sirohaem synthase, dimerisation domain"/>
    <property type="match status" value="1"/>
</dbReference>
<dbReference type="SUPFAM" id="SSF53790">
    <property type="entry name" value="Tetrapyrrole methylase"/>
    <property type="match status" value="1"/>
</dbReference>
<dbReference type="Pfam" id="PF00590">
    <property type="entry name" value="TP_methylase"/>
    <property type="match status" value="1"/>
</dbReference>
<dbReference type="EC" id="1.3.1.76" evidence="15"/>
<dbReference type="InterPro" id="IPR006367">
    <property type="entry name" value="Sirohaem_synthase_N"/>
</dbReference>
<dbReference type="AlphaFoldDB" id="A0ABD4YVZ1"/>
<keyword evidence="11 15" id="KW-0511">Multifunctional enzyme</keyword>
<dbReference type="PANTHER" id="PTHR45790">
    <property type="entry name" value="SIROHEME SYNTHASE-RELATED"/>
    <property type="match status" value="1"/>
</dbReference>
<feature type="domain" description="Sirohaem synthase dimerisation" evidence="19">
    <location>
        <begin position="151"/>
        <end position="207"/>
    </location>
</feature>
<evidence type="ECO:0000256" key="13">
    <source>
        <dbReference type="ARBA" id="ARBA00047561"/>
    </source>
</evidence>
<evidence type="ECO:0000313" key="22">
    <source>
        <dbReference type="Proteomes" id="UP001158644"/>
    </source>
</evidence>
<dbReference type="NCBIfam" id="NF007922">
    <property type="entry name" value="PRK10637.1"/>
    <property type="match status" value="1"/>
</dbReference>
<feature type="binding site" evidence="15">
    <location>
        <begin position="43"/>
        <end position="44"/>
    </location>
    <ligand>
        <name>NAD(+)</name>
        <dbReference type="ChEBI" id="CHEBI:57540"/>
    </ligand>
</feature>
<dbReference type="NCBIfam" id="NF004790">
    <property type="entry name" value="PRK06136.1"/>
    <property type="match status" value="1"/>
</dbReference>
<reference evidence="21 22" key="1">
    <citation type="submission" date="2022-09" db="EMBL/GenBank/DDBJ databases">
        <title>Intensive care unit water sources are persistently colonized with multi-drug resistant bacteria and are the site of extensive horizontal gene transfer of antibiotic resistance genes.</title>
        <authorList>
            <person name="Diorio-Toth L."/>
        </authorList>
    </citation>
    <scope>NUCLEOTIDE SEQUENCE [LARGE SCALE GENOMIC DNA]</scope>
    <source>
        <strain evidence="21 22">GD03967</strain>
    </source>
</reference>
<keyword evidence="15" id="KW-0597">Phosphoprotein</keyword>
<dbReference type="GO" id="GO:0032259">
    <property type="term" value="P:methylation"/>
    <property type="evidence" value="ECO:0007669"/>
    <property type="project" value="UniProtKB-KW"/>
</dbReference>
<feature type="binding site" evidence="15">
    <location>
        <position position="413"/>
    </location>
    <ligand>
        <name>S-adenosyl-L-methionine</name>
        <dbReference type="ChEBI" id="CHEBI:59789"/>
    </ligand>
</feature>
<dbReference type="InterPro" id="IPR003043">
    <property type="entry name" value="Uropor_MeTrfase_CS"/>
</dbReference>
<evidence type="ECO:0000259" key="18">
    <source>
        <dbReference type="Pfam" id="PF00590"/>
    </source>
</evidence>
<dbReference type="FunFam" id="3.40.1010.10:FF:000001">
    <property type="entry name" value="Siroheme synthase"/>
    <property type="match status" value="1"/>
</dbReference>
<dbReference type="Pfam" id="PF14824">
    <property type="entry name" value="Sirohm_synth_M"/>
    <property type="match status" value="1"/>
</dbReference>
<keyword evidence="3 15" id="KW-0169">Cobalamin biosynthesis</keyword>
<feature type="binding site" evidence="15">
    <location>
        <position position="307"/>
    </location>
    <ligand>
        <name>S-adenosyl-L-methionine</name>
        <dbReference type="ChEBI" id="CHEBI:59789"/>
    </ligand>
</feature>
<keyword evidence="9 15" id="KW-0456">Lyase</keyword>
<dbReference type="InterPro" id="IPR014777">
    <property type="entry name" value="4pyrrole_Mease_sub1"/>
</dbReference>
<name>A0ABD4YVZ1_9BURK</name>
<evidence type="ECO:0000256" key="8">
    <source>
        <dbReference type="ARBA" id="ARBA00023027"/>
    </source>
</evidence>
<comment type="function">
    <text evidence="15">Multifunctional enzyme that catalyzes the SAM-dependent methylations of uroporphyrinogen III at position C-2 and C-7 to form precorrin-2 via precorrin-1. Then it catalyzes the NAD-dependent ring dehydrogenation of precorrin-2 to yield sirohydrochlorin. Finally, it catalyzes the ferrochelation of sirohydrochlorin to yield siroheme.</text>
</comment>
<evidence type="ECO:0000256" key="11">
    <source>
        <dbReference type="ARBA" id="ARBA00023268"/>
    </source>
</evidence>
<evidence type="ECO:0000256" key="5">
    <source>
        <dbReference type="ARBA" id="ARBA00022679"/>
    </source>
</evidence>
<dbReference type="SUPFAM" id="SSF75615">
    <property type="entry name" value="Siroheme synthase middle domains-like"/>
    <property type="match status" value="1"/>
</dbReference>
<dbReference type="PROSITE" id="PS00840">
    <property type="entry name" value="SUMT_2"/>
    <property type="match status" value="1"/>
</dbReference>
<accession>A0ABD4YVZ1</accession>
<dbReference type="PANTHER" id="PTHR45790:SF1">
    <property type="entry name" value="SIROHEME SYNTHASE"/>
    <property type="match status" value="1"/>
</dbReference>
<protein>
    <recommendedName>
        <fullName evidence="15">Siroheme synthase</fullName>
    </recommendedName>
    <domain>
        <recommendedName>
            <fullName evidence="15">Uroporphyrinogen-III C-methyltransferase</fullName>
            <shortName evidence="15">Urogen III methylase</shortName>
            <ecNumber evidence="15">2.1.1.107</ecNumber>
        </recommendedName>
        <alternativeName>
            <fullName evidence="15">SUMT</fullName>
        </alternativeName>
        <alternativeName>
            <fullName evidence="15">Uroporphyrinogen III methylase</fullName>
            <shortName evidence="15">UROM</shortName>
        </alternativeName>
    </domain>
    <domain>
        <recommendedName>
            <fullName evidence="15">Precorrin-2 dehydrogenase</fullName>
            <ecNumber evidence="15">1.3.1.76</ecNumber>
        </recommendedName>
    </domain>
    <domain>
        <recommendedName>
            <fullName evidence="15">Sirohydrochlorin ferrochelatase</fullName>
            <ecNumber evidence="15">4.99.1.4</ecNumber>
        </recommendedName>
    </domain>
</protein>
<evidence type="ECO:0000256" key="17">
    <source>
        <dbReference type="RuleBase" id="RU003960"/>
    </source>
</evidence>
<comment type="similarity">
    <text evidence="15">In the N-terminal section; belongs to the precorrin-2 dehydrogenase / sirohydrochlorin ferrochelatase family.</text>
</comment>
<feature type="active site" description="Proton donor" evidence="15 16">
    <location>
        <position position="270"/>
    </location>
</feature>
<comment type="pathway">
    <text evidence="15">Cofactor biosynthesis; adenosylcobalamin biosynthesis; sirohydrochlorin from precorrin-2: step 1/1.</text>
</comment>
<evidence type="ECO:0000256" key="7">
    <source>
        <dbReference type="ARBA" id="ARBA00023002"/>
    </source>
</evidence>
<dbReference type="InterPro" id="IPR035996">
    <property type="entry name" value="4pyrrol_Methylase_sf"/>
</dbReference>
<dbReference type="Pfam" id="PF10414">
    <property type="entry name" value="CysG_dimeriser"/>
    <property type="match status" value="1"/>
</dbReference>
<dbReference type="InterPro" id="IPR037115">
    <property type="entry name" value="Sirohaem_synt_dimer_dom_sf"/>
</dbReference>
<dbReference type="InterPro" id="IPR014776">
    <property type="entry name" value="4pyrrole_Mease_sub2"/>
</dbReference>
<evidence type="ECO:0000256" key="12">
    <source>
        <dbReference type="ARBA" id="ARBA00025705"/>
    </source>
</evidence>
<comment type="catalytic activity">
    <reaction evidence="15">
        <text>siroheme + 2 H(+) = sirohydrochlorin + Fe(2+)</text>
        <dbReference type="Rhea" id="RHEA:24360"/>
        <dbReference type="ChEBI" id="CHEBI:15378"/>
        <dbReference type="ChEBI" id="CHEBI:29033"/>
        <dbReference type="ChEBI" id="CHEBI:58351"/>
        <dbReference type="ChEBI" id="CHEBI:60052"/>
        <dbReference type="EC" id="4.99.1.4"/>
    </reaction>
</comment>
<feature type="region of interest" description="Precorrin-2 dehydrogenase / sirohydrochlorin ferrochelatase" evidence="15">
    <location>
        <begin position="1"/>
        <end position="203"/>
    </location>
</feature>
<dbReference type="NCBIfam" id="TIGR01469">
    <property type="entry name" value="cobA_cysG_Cterm"/>
    <property type="match status" value="1"/>
</dbReference>
<feature type="domain" description="Tetrapyrrole methylase" evidence="18">
    <location>
        <begin position="218"/>
        <end position="428"/>
    </location>
</feature>
<dbReference type="GO" id="GO:0051266">
    <property type="term" value="F:sirohydrochlorin ferrochelatase activity"/>
    <property type="evidence" value="ECO:0007669"/>
    <property type="project" value="UniProtKB-EC"/>
</dbReference>
<dbReference type="NCBIfam" id="TIGR01470">
    <property type="entry name" value="cysG_Nterm"/>
    <property type="match status" value="1"/>
</dbReference>
<evidence type="ECO:0000256" key="2">
    <source>
        <dbReference type="ARBA" id="ARBA00005879"/>
    </source>
</evidence>
<evidence type="ECO:0000256" key="4">
    <source>
        <dbReference type="ARBA" id="ARBA00022603"/>
    </source>
</evidence>
<gene>
    <name evidence="15 21" type="primary">cysG</name>
    <name evidence="21" type="ORF">N5C72_14490</name>
</gene>
<dbReference type="FunFam" id="3.30.950.10:FF:000001">
    <property type="entry name" value="Siroheme synthase"/>
    <property type="match status" value="1"/>
</dbReference>
<dbReference type="PROSITE" id="PS00839">
    <property type="entry name" value="SUMT_1"/>
    <property type="match status" value="1"/>
</dbReference>
<dbReference type="EMBL" id="JAOBZK010000018">
    <property type="protein sequence ID" value="MDH1179284.1"/>
    <property type="molecule type" value="Genomic_DNA"/>
</dbReference>
<feature type="binding site" evidence="15">
    <location>
        <begin position="332"/>
        <end position="333"/>
    </location>
    <ligand>
        <name>S-adenosyl-L-methionine</name>
        <dbReference type="ChEBI" id="CHEBI:59789"/>
    </ligand>
</feature>
<evidence type="ECO:0000256" key="1">
    <source>
        <dbReference type="ARBA" id="ARBA00005010"/>
    </source>
</evidence>
<feature type="domain" description="Siroheme synthase central" evidence="20">
    <location>
        <begin position="124"/>
        <end position="145"/>
    </location>
</feature>
<dbReference type="CDD" id="cd11642">
    <property type="entry name" value="SUMT"/>
    <property type="match status" value="1"/>
</dbReference>
<evidence type="ECO:0000313" key="21">
    <source>
        <dbReference type="EMBL" id="MDH1179284.1"/>
    </source>
</evidence>
<evidence type="ECO:0000256" key="15">
    <source>
        <dbReference type="HAMAP-Rule" id="MF_01646"/>
    </source>
</evidence>
<keyword evidence="6 15" id="KW-0949">S-adenosyl-L-methionine</keyword>
<comment type="pathway">
    <text evidence="14 15">Cofactor biosynthesis; adenosylcobalamin biosynthesis; precorrin-2 from uroporphyrinogen III: step 1/1.</text>
</comment>
<dbReference type="Gene3D" id="3.30.950.10">
    <property type="entry name" value="Methyltransferase, Cobalt-precorrin-4 Transmethylase, Domain 2"/>
    <property type="match status" value="1"/>
</dbReference>
<dbReference type="PIRSF" id="PIRSF036426">
    <property type="entry name" value="Sirohaem_synth"/>
    <property type="match status" value="1"/>
</dbReference>
<dbReference type="GO" id="GO:0004851">
    <property type="term" value="F:uroporphyrin-III C-methyltransferase activity"/>
    <property type="evidence" value="ECO:0007669"/>
    <property type="project" value="UniProtKB-UniRule"/>
</dbReference>
<keyword evidence="8 15" id="KW-0520">NAD</keyword>
<feature type="active site" description="Proton acceptor" evidence="15 16">
    <location>
        <position position="248"/>
    </location>
</feature>
<evidence type="ECO:0000256" key="10">
    <source>
        <dbReference type="ARBA" id="ARBA00023244"/>
    </source>
</evidence>
<feature type="region of interest" description="Uroporphyrinogen-III C-methyltransferase" evidence="15">
    <location>
        <begin position="216"/>
        <end position="469"/>
    </location>
</feature>
<dbReference type="InterPro" id="IPR019478">
    <property type="entry name" value="Sirohaem_synthase_dimer_dom"/>
</dbReference>
<dbReference type="InterPro" id="IPR012409">
    <property type="entry name" value="Sirohaem_synth"/>
</dbReference>
<comment type="similarity">
    <text evidence="2 17">Belongs to the precorrin methyltransferase family.</text>
</comment>
<dbReference type="InterPro" id="IPR006366">
    <property type="entry name" value="CobA/CysG_C"/>
</dbReference>
<keyword evidence="10 15" id="KW-0627">Porphyrin biosynthesis</keyword>
<dbReference type="EC" id="4.99.1.4" evidence="15"/>
<feature type="modified residue" description="Phosphoserine" evidence="15">
    <location>
        <position position="128"/>
    </location>
</feature>
<dbReference type="Proteomes" id="UP001158644">
    <property type="component" value="Unassembled WGS sequence"/>
</dbReference>
<dbReference type="GO" id="GO:0009236">
    <property type="term" value="P:cobalamin biosynthetic process"/>
    <property type="evidence" value="ECO:0007669"/>
    <property type="project" value="UniProtKB-UniRule"/>
</dbReference>
<feature type="binding site" evidence="15">
    <location>
        <begin position="22"/>
        <end position="23"/>
    </location>
    <ligand>
        <name>NAD(+)</name>
        <dbReference type="ChEBI" id="CHEBI:57540"/>
    </ligand>
</feature>
<comment type="catalytic activity">
    <reaction evidence="13 15">
        <text>precorrin-2 + NAD(+) = sirohydrochlorin + NADH + 2 H(+)</text>
        <dbReference type="Rhea" id="RHEA:15613"/>
        <dbReference type="ChEBI" id="CHEBI:15378"/>
        <dbReference type="ChEBI" id="CHEBI:57540"/>
        <dbReference type="ChEBI" id="CHEBI:57945"/>
        <dbReference type="ChEBI" id="CHEBI:58351"/>
        <dbReference type="ChEBI" id="CHEBI:58827"/>
        <dbReference type="EC" id="1.3.1.76"/>
    </reaction>
</comment>
<dbReference type="SUPFAM" id="SSF51735">
    <property type="entry name" value="NAD(P)-binding Rossmann-fold domains"/>
    <property type="match status" value="1"/>
</dbReference>
<dbReference type="EC" id="2.1.1.107" evidence="15"/>
<evidence type="ECO:0000256" key="6">
    <source>
        <dbReference type="ARBA" id="ARBA00022691"/>
    </source>
</evidence>
<feature type="binding site" evidence="15">
    <location>
        <begin position="302"/>
        <end position="304"/>
    </location>
    <ligand>
        <name>S-adenosyl-L-methionine</name>
        <dbReference type="ChEBI" id="CHEBI:59789"/>
    </ligand>
</feature>
<comment type="pathway">
    <text evidence="15">Porphyrin-containing compound metabolism; siroheme biosynthesis; siroheme from sirohydrochlorin: step 1/1.</text>
</comment>
<dbReference type="GO" id="GO:0019354">
    <property type="term" value="P:siroheme biosynthetic process"/>
    <property type="evidence" value="ECO:0007669"/>
    <property type="project" value="UniProtKB-UniRule"/>
</dbReference>
<keyword evidence="7 15" id="KW-0560">Oxidoreductase</keyword>
<dbReference type="Gene3D" id="3.40.1010.10">
    <property type="entry name" value="Cobalt-precorrin-4 Transmethylase, Domain 1"/>
    <property type="match status" value="1"/>
</dbReference>
<feature type="binding site" evidence="15">
    <location>
        <position position="225"/>
    </location>
    <ligand>
        <name>S-adenosyl-L-methionine</name>
        <dbReference type="ChEBI" id="CHEBI:59789"/>
    </ligand>
</feature>
<dbReference type="InterPro" id="IPR050161">
    <property type="entry name" value="Siro_Cobalamin_biosynth"/>
</dbReference>